<dbReference type="PROSITE" id="PS50885">
    <property type="entry name" value="HAMP"/>
    <property type="match status" value="1"/>
</dbReference>
<dbReference type="PANTHER" id="PTHR32089:SF112">
    <property type="entry name" value="LYSOZYME-LIKE PROTEIN-RELATED"/>
    <property type="match status" value="1"/>
</dbReference>
<feature type="transmembrane region" description="Helical" evidence="5">
    <location>
        <begin position="188"/>
        <end position="208"/>
    </location>
</feature>
<dbReference type="CDD" id="cd11386">
    <property type="entry name" value="MCP_signal"/>
    <property type="match status" value="1"/>
</dbReference>
<dbReference type="SMART" id="SM00304">
    <property type="entry name" value="HAMP"/>
    <property type="match status" value="2"/>
</dbReference>
<dbReference type="InterPro" id="IPR003660">
    <property type="entry name" value="HAMP_dom"/>
</dbReference>
<keyword evidence="5" id="KW-0472">Membrane</keyword>
<dbReference type="Pfam" id="PF00672">
    <property type="entry name" value="HAMP"/>
    <property type="match status" value="1"/>
</dbReference>
<proteinExistence type="inferred from homology"/>
<dbReference type="InterPro" id="IPR024478">
    <property type="entry name" value="HlyB_4HB_MCP"/>
</dbReference>
<dbReference type="GO" id="GO:0004888">
    <property type="term" value="F:transmembrane signaling receptor activity"/>
    <property type="evidence" value="ECO:0007669"/>
    <property type="project" value="InterPro"/>
</dbReference>
<evidence type="ECO:0000313" key="9">
    <source>
        <dbReference type="Proteomes" id="UP000561045"/>
    </source>
</evidence>
<dbReference type="RefSeq" id="WP_183636315.1">
    <property type="nucleotide sequence ID" value="NZ_BAABLE010000005.1"/>
</dbReference>
<name>A0A840BMC6_9RHOO</name>
<organism evidence="8 9">
    <name type="scientific">Niveibacterium umoris</name>
    <dbReference type="NCBI Taxonomy" id="1193620"/>
    <lineage>
        <taxon>Bacteria</taxon>
        <taxon>Pseudomonadati</taxon>
        <taxon>Pseudomonadota</taxon>
        <taxon>Betaproteobacteria</taxon>
        <taxon>Rhodocyclales</taxon>
        <taxon>Rhodocyclaceae</taxon>
        <taxon>Niveibacterium</taxon>
    </lineage>
</organism>
<dbReference type="Pfam" id="PF12729">
    <property type="entry name" value="4HB_MCP_1"/>
    <property type="match status" value="1"/>
</dbReference>
<gene>
    <name evidence="8" type="ORF">GGR36_003721</name>
</gene>
<feature type="domain" description="HAMP" evidence="7">
    <location>
        <begin position="209"/>
        <end position="261"/>
    </location>
</feature>
<reference evidence="8 9" key="1">
    <citation type="submission" date="2020-08" db="EMBL/GenBank/DDBJ databases">
        <title>Genomic Encyclopedia of Type Strains, Phase IV (KMG-IV): sequencing the most valuable type-strain genomes for metagenomic binning, comparative biology and taxonomic classification.</title>
        <authorList>
            <person name="Goeker M."/>
        </authorList>
    </citation>
    <scope>NUCLEOTIDE SEQUENCE [LARGE SCALE GENOMIC DNA]</scope>
    <source>
        <strain evidence="8 9">DSM 106739</strain>
    </source>
</reference>
<evidence type="ECO:0000256" key="5">
    <source>
        <dbReference type="SAM" id="Phobius"/>
    </source>
</evidence>
<feature type="domain" description="Methyl-accepting transducer" evidence="6">
    <location>
        <begin position="266"/>
        <end position="502"/>
    </location>
</feature>
<dbReference type="InterPro" id="IPR004090">
    <property type="entry name" value="Chemotax_Me-accpt_rcpt"/>
</dbReference>
<evidence type="ECO:0000256" key="4">
    <source>
        <dbReference type="PROSITE-ProRule" id="PRU00284"/>
    </source>
</evidence>
<comment type="subcellular location">
    <subcellularLocation>
        <location evidence="1">Membrane</location>
    </subcellularLocation>
</comment>
<evidence type="ECO:0000259" key="7">
    <source>
        <dbReference type="PROSITE" id="PS50885"/>
    </source>
</evidence>
<dbReference type="PRINTS" id="PR00260">
    <property type="entry name" value="CHEMTRNSDUCR"/>
</dbReference>
<dbReference type="Pfam" id="PF00015">
    <property type="entry name" value="MCPsignal"/>
    <property type="match status" value="1"/>
</dbReference>
<evidence type="ECO:0000256" key="3">
    <source>
        <dbReference type="ARBA" id="ARBA00029447"/>
    </source>
</evidence>
<keyword evidence="2 4" id="KW-0807">Transducer</keyword>
<dbReference type="SMART" id="SM00283">
    <property type="entry name" value="MA"/>
    <property type="match status" value="1"/>
</dbReference>
<dbReference type="EMBL" id="JACIET010000002">
    <property type="protein sequence ID" value="MBB4014375.1"/>
    <property type="molecule type" value="Genomic_DNA"/>
</dbReference>
<dbReference type="GO" id="GO:0016020">
    <property type="term" value="C:membrane"/>
    <property type="evidence" value="ECO:0007669"/>
    <property type="project" value="UniProtKB-SubCell"/>
</dbReference>
<dbReference type="Proteomes" id="UP000561045">
    <property type="component" value="Unassembled WGS sequence"/>
</dbReference>
<comment type="caution">
    <text evidence="8">The sequence shown here is derived from an EMBL/GenBank/DDBJ whole genome shotgun (WGS) entry which is preliminary data.</text>
</comment>
<evidence type="ECO:0000259" key="6">
    <source>
        <dbReference type="PROSITE" id="PS50111"/>
    </source>
</evidence>
<evidence type="ECO:0000256" key="2">
    <source>
        <dbReference type="ARBA" id="ARBA00023224"/>
    </source>
</evidence>
<keyword evidence="5" id="KW-1133">Transmembrane helix</keyword>
<keyword evidence="9" id="KW-1185">Reference proteome</keyword>
<keyword evidence="5" id="KW-0812">Transmembrane</keyword>
<dbReference type="Gene3D" id="1.10.287.950">
    <property type="entry name" value="Methyl-accepting chemotaxis protein"/>
    <property type="match status" value="1"/>
</dbReference>
<dbReference type="PANTHER" id="PTHR32089">
    <property type="entry name" value="METHYL-ACCEPTING CHEMOTAXIS PROTEIN MCPB"/>
    <property type="match status" value="1"/>
</dbReference>
<protein>
    <submittedName>
        <fullName evidence="8">Methyl-accepting chemotaxis protein</fullName>
    </submittedName>
</protein>
<dbReference type="GO" id="GO:0006935">
    <property type="term" value="P:chemotaxis"/>
    <property type="evidence" value="ECO:0007669"/>
    <property type="project" value="InterPro"/>
</dbReference>
<evidence type="ECO:0000256" key="1">
    <source>
        <dbReference type="ARBA" id="ARBA00004370"/>
    </source>
</evidence>
<dbReference type="GO" id="GO:0007165">
    <property type="term" value="P:signal transduction"/>
    <property type="evidence" value="ECO:0007669"/>
    <property type="project" value="UniProtKB-KW"/>
</dbReference>
<dbReference type="PROSITE" id="PS50111">
    <property type="entry name" value="CHEMOTAXIS_TRANSDUC_2"/>
    <property type="match status" value="1"/>
</dbReference>
<dbReference type="InterPro" id="IPR004089">
    <property type="entry name" value="MCPsignal_dom"/>
</dbReference>
<dbReference type="FunFam" id="1.10.287.950:FF:000001">
    <property type="entry name" value="Methyl-accepting chemotaxis sensory transducer"/>
    <property type="match status" value="1"/>
</dbReference>
<accession>A0A840BMC6</accession>
<sequence length="538" mass="56556">MRLLHKILIGPAVAIALMLVLGVADYRNQVESEARLEQIVTGPMARIQAVKQIEADLLGLHADLYRLFTWLASADEKKVAAEMQRNGERMKKLAAAVDRFGQAPELTAADRKAIGALAGSLKKYQKSAETAIDMGTTDQAMGLSGMQTADDAFRDASAAVAELAAGEVRRGNDSLVTARQATQRATTAALALLFLAVVLSLVASVYVARSLVNRTIDTMHAARKIADGDLTSPIGISSNDELSRLQQALAQMQDGLHQMVGRIADNATRIADAAGEVDGSSATVSRGVAQQSEALGSTAASVEQMTVSIAQVSDHALEARKLAEDTSRIAQQCRKGVMEAAQEVGQIAETVNGTMVAMVALNESSQQIGNVAAAIREIADQTNLLALNAAIEAARAGEQGRGFAVVADEVRKLAEKTGTATNEIKSTIALIQQQAQRAHDELKHASERVATGVQTVEALQAPLAGLDEGASHAHDGLVELSDAAGEQAQASEQIAKNVERIASMSEDNRSAAERGTAIAHTLAGLSRDLQSAAAHFKV</sequence>
<dbReference type="SUPFAM" id="SSF58104">
    <property type="entry name" value="Methyl-accepting chemotaxis protein (MCP) signaling domain"/>
    <property type="match status" value="1"/>
</dbReference>
<dbReference type="AlphaFoldDB" id="A0A840BMC6"/>
<evidence type="ECO:0000313" key="8">
    <source>
        <dbReference type="EMBL" id="MBB4014375.1"/>
    </source>
</evidence>
<comment type="similarity">
    <text evidence="3">Belongs to the methyl-accepting chemotaxis (MCP) protein family.</text>
</comment>
<dbReference type="CDD" id="cd06225">
    <property type="entry name" value="HAMP"/>
    <property type="match status" value="1"/>
</dbReference>